<keyword evidence="2" id="KW-0328">Glycosyltransferase</keyword>
<sequence>MDVSVIIPTLKPPSEIEAVEYLERGTFDDYEVVVSDAYPVTRARNEGIERASADKLVFLDDDSRPRENYLEQASKTLEEQYAVAGRIFHPRDDIFRKYFTAHYSHGDYPKTVDRFWGCNMALRREAVEAVGGWDEQMGWGHEEKELAERVTEEFDIYYEPDMVVDHPYAESIPDYWRKHYELAQQTPYYWETQGMSASEQVKETVSSLVNPLNYLGRTPTATVTRAGGTLAQGVGRIQGLLANRSRNVSTARPADCHEPVGGNR</sequence>
<protein>
    <submittedName>
        <fullName evidence="5">Glycosyltransferase, GT2 family</fullName>
    </submittedName>
</protein>
<dbReference type="PANTHER" id="PTHR43179">
    <property type="entry name" value="RHAMNOSYLTRANSFERASE WBBL"/>
    <property type="match status" value="1"/>
</dbReference>
<dbReference type="InterPro" id="IPR027791">
    <property type="entry name" value="Galactosyl_T_C"/>
</dbReference>
<dbReference type="EMBL" id="FOOQ01000001">
    <property type="protein sequence ID" value="SFG14224.1"/>
    <property type="molecule type" value="Genomic_DNA"/>
</dbReference>
<dbReference type="OrthoDB" id="46222at2157"/>
<name>A0A1I2PDS2_9EURY</name>
<evidence type="ECO:0000259" key="4">
    <source>
        <dbReference type="Pfam" id="PF02709"/>
    </source>
</evidence>
<feature type="domain" description="Galactosyltransferase C-terminal" evidence="4">
    <location>
        <begin position="102"/>
        <end position="152"/>
    </location>
</feature>
<reference evidence="6" key="1">
    <citation type="submission" date="2016-10" db="EMBL/GenBank/DDBJ databases">
        <authorList>
            <person name="Varghese N."/>
            <person name="Submissions S."/>
        </authorList>
    </citation>
    <scope>NUCLEOTIDE SEQUENCE [LARGE SCALE GENOMIC DNA]</scope>
    <source>
        <strain evidence="6">CGMCC 1.7739</strain>
    </source>
</reference>
<keyword evidence="6" id="KW-1185">Reference proteome</keyword>
<dbReference type="Proteomes" id="UP000198876">
    <property type="component" value="Unassembled WGS sequence"/>
</dbReference>
<evidence type="ECO:0000256" key="1">
    <source>
        <dbReference type="ARBA" id="ARBA00006739"/>
    </source>
</evidence>
<dbReference type="AlphaFoldDB" id="A0A1I2PDS2"/>
<evidence type="ECO:0000313" key="6">
    <source>
        <dbReference type="Proteomes" id="UP000198876"/>
    </source>
</evidence>
<dbReference type="GO" id="GO:0016757">
    <property type="term" value="F:glycosyltransferase activity"/>
    <property type="evidence" value="ECO:0007669"/>
    <property type="project" value="UniProtKB-KW"/>
</dbReference>
<dbReference type="RefSeq" id="WP_092890715.1">
    <property type="nucleotide sequence ID" value="NZ_FOOQ01000001.1"/>
</dbReference>
<accession>A0A1I2PDS2</accession>
<comment type="similarity">
    <text evidence="1">Belongs to the glycosyltransferase 2 family.</text>
</comment>
<proteinExistence type="inferred from homology"/>
<organism evidence="5 6">
    <name type="scientific">Halopelagius inordinatus</name>
    <dbReference type="NCBI Taxonomy" id="553467"/>
    <lineage>
        <taxon>Archaea</taxon>
        <taxon>Methanobacteriati</taxon>
        <taxon>Methanobacteriota</taxon>
        <taxon>Stenosarchaea group</taxon>
        <taxon>Halobacteria</taxon>
        <taxon>Halobacteriales</taxon>
        <taxon>Haloferacaceae</taxon>
    </lineage>
</organism>
<gene>
    <name evidence="5" type="ORF">SAMN04488063_1552</name>
</gene>
<dbReference type="PANTHER" id="PTHR43179:SF12">
    <property type="entry name" value="GALACTOFURANOSYLTRANSFERASE GLFT2"/>
    <property type="match status" value="1"/>
</dbReference>
<dbReference type="SUPFAM" id="SSF53448">
    <property type="entry name" value="Nucleotide-diphospho-sugar transferases"/>
    <property type="match status" value="1"/>
</dbReference>
<evidence type="ECO:0000256" key="3">
    <source>
        <dbReference type="ARBA" id="ARBA00022679"/>
    </source>
</evidence>
<keyword evidence="3 5" id="KW-0808">Transferase</keyword>
<dbReference type="Gene3D" id="3.90.550.10">
    <property type="entry name" value="Spore Coat Polysaccharide Biosynthesis Protein SpsA, Chain A"/>
    <property type="match status" value="1"/>
</dbReference>
<dbReference type="Pfam" id="PF02709">
    <property type="entry name" value="Glyco_transf_7C"/>
    <property type="match status" value="1"/>
</dbReference>
<evidence type="ECO:0000313" key="5">
    <source>
        <dbReference type="EMBL" id="SFG14224.1"/>
    </source>
</evidence>
<dbReference type="InterPro" id="IPR029044">
    <property type="entry name" value="Nucleotide-diphossugar_trans"/>
</dbReference>
<evidence type="ECO:0000256" key="2">
    <source>
        <dbReference type="ARBA" id="ARBA00022676"/>
    </source>
</evidence>
<dbReference type="STRING" id="553467.SAMN04488063_1552"/>